<comment type="caution">
    <text evidence="1">The sequence shown here is derived from an EMBL/GenBank/DDBJ whole genome shotgun (WGS) entry which is preliminary data.</text>
</comment>
<proteinExistence type="predicted"/>
<protein>
    <recommendedName>
        <fullName evidence="4">HECT domain-containing protein</fullName>
    </recommendedName>
</protein>
<organism evidence="1 3">
    <name type="scientific">Rhizophagus clarus</name>
    <dbReference type="NCBI Taxonomy" id="94130"/>
    <lineage>
        <taxon>Eukaryota</taxon>
        <taxon>Fungi</taxon>
        <taxon>Fungi incertae sedis</taxon>
        <taxon>Mucoromycota</taxon>
        <taxon>Glomeromycotina</taxon>
        <taxon>Glomeromycetes</taxon>
        <taxon>Glomerales</taxon>
        <taxon>Glomeraceae</taxon>
        <taxon>Rhizophagus</taxon>
    </lineage>
</organism>
<dbReference type="GO" id="GO:0004842">
    <property type="term" value="F:ubiquitin-protein transferase activity"/>
    <property type="evidence" value="ECO:0007669"/>
    <property type="project" value="InterPro"/>
</dbReference>
<dbReference type="InterPro" id="IPR035983">
    <property type="entry name" value="Hect_E3_ubiquitin_ligase"/>
</dbReference>
<dbReference type="OrthoDB" id="10630375at2759"/>
<sequence length="125" mass="14332">MKFITGSTRIPMPTVEWLGDTMGARLRRLPISSTCSLVLMLHDTYENNDGSRINLEADLDIFFFNSNGFNEKIYRDSYMRLERNTSNLTDRIETIDLTIDDITNNQQAILLHETSSTISSQSHII</sequence>
<dbReference type="Proteomes" id="UP000247702">
    <property type="component" value="Unassembled WGS sequence"/>
</dbReference>
<dbReference type="SUPFAM" id="SSF56204">
    <property type="entry name" value="Hect, E3 ligase catalytic domain"/>
    <property type="match status" value="1"/>
</dbReference>
<keyword evidence="3" id="KW-1185">Reference proteome</keyword>
<accession>A0A2Z6RWK4</accession>
<gene>
    <name evidence="2" type="ORF">RCL2_002718400</name>
    <name evidence="1" type="ORF">RclHR1_07490003</name>
</gene>
<evidence type="ECO:0000313" key="3">
    <source>
        <dbReference type="Proteomes" id="UP000247702"/>
    </source>
</evidence>
<evidence type="ECO:0008006" key="4">
    <source>
        <dbReference type="Google" id="ProtNLM"/>
    </source>
</evidence>
<dbReference type="Proteomes" id="UP000615446">
    <property type="component" value="Unassembled WGS sequence"/>
</dbReference>
<evidence type="ECO:0000313" key="2">
    <source>
        <dbReference type="EMBL" id="GET00740.1"/>
    </source>
</evidence>
<name>A0A2Z6RWK4_9GLOM</name>
<evidence type="ECO:0000313" key="1">
    <source>
        <dbReference type="EMBL" id="GBC07458.1"/>
    </source>
</evidence>
<dbReference type="AlphaFoldDB" id="A0A2Z6RWK4"/>
<dbReference type="EMBL" id="BLAL01000289">
    <property type="protein sequence ID" value="GET00740.1"/>
    <property type="molecule type" value="Genomic_DNA"/>
</dbReference>
<reference evidence="2" key="2">
    <citation type="submission" date="2019-10" db="EMBL/GenBank/DDBJ databases">
        <title>Conservation and host-specific expression of non-tandemly repeated heterogenous ribosome RNA gene in arbuscular mycorrhizal fungi.</title>
        <authorList>
            <person name="Maeda T."/>
            <person name="Kobayashi Y."/>
            <person name="Nakagawa T."/>
            <person name="Ezawa T."/>
            <person name="Yamaguchi K."/>
            <person name="Bino T."/>
            <person name="Nishimoto Y."/>
            <person name="Shigenobu S."/>
            <person name="Kawaguchi M."/>
        </authorList>
    </citation>
    <scope>NUCLEOTIDE SEQUENCE</scope>
    <source>
        <strain evidence="2">HR1</strain>
    </source>
</reference>
<dbReference type="EMBL" id="BEXD01004147">
    <property type="protein sequence ID" value="GBC07458.1"/>
    <property type="molecule type" value="Genomic_DNA"/>
</dbReference>
<reference evidence="1 3" key="1">
    <citation type="submission" date="2017-11" db="EMBL/GenBank/DDBJ databases">
        <title>The genome of Rhizophagus clarus HR1 reveals common genetic basis of auxotrophy among arbuscular mycorrhizal fungi.</title>
        <authorList>
            <person name="Kobayashi Y."/>
        </authorList>
    </citation>
    <scope>NUCLEOTIDE SEQUENCE [LARGE SCALE GENOMIC DNA]</scope>
    <source>
        <strain evidence="1 3">HR1</strain>
    </source>
</reference>